<feature type="non-terminal residue" evidence="2">
    <location>
        <position position="214"/>
    </location>
</feature>
<sequence length="214" mass="23617">VIMNPPKMPPHLTLSFITDEEEEVVAAAFGLPSLCDSTLLSVQSPNPVEILSKKSPEKLLLPQPTDLDLETLRSSDDPEPLAWLLGLSSSSSFSSTTMVPFFDTEDPKHLSFCFTIDPVFVARSDDDDDDATMIFFFFLAKRNGILALLVEEEELLPPTPPLLALTTPTPISDLKEGEGEEEEDPRIGKGKEEETSLPSFSWRQKAQIPPGLFL</sequence>
<dbReference type="InParanoid" id="A0A1Q3B8H0"/>
<dbReference type="OrthoDB" id="1939573at2759"/>
<comment type="caution">
    <text evidence="2">The sequence shown here is derived from an EMBL/GenBank/DDBJ whole genome shotgun (WGS) entry which is preliminary data.</text>
</comment>
<feature type="region of interest" description="Disordered" evidence="1">
    <location>
        <begin position="160"/>
        <end position="214"/>
    </location>
</feature>
<organism evidence="2 3">
    <name type="scientific">Cephalotus follicularis</name>
    <name type="common">Albany pitcher plant</name>
    <dbReference type="NCBI Taxonomy" id="3775"/>
    <lineage>
        <taxon>Eukaryota</taxon>
        <taxon>Viridiplantae</taxon>
        <taxon>Streptophyta</taxon>
        <taxon>Embryophyta</taxon>
        <taxon>Tracheophyta</taxon>
        <taxon>Spermatophyta</taxon>
        <taxon>Magnoliopsida</taxon>
        <taxon>eudicotyledons</taxon>
        <taxon>Gunneridae</taxon>
        <taxon>Pentapetalae</taxon>
        <taxon>rosids</taxon>
        <taxon>fabids</taxon>
        <taxon>Oxalidales</taxon>
        <taxon>Cephalotaceae</taxon>
        <taxon>Cephalotus</taxon>
    </lineage>
</organism>
<protein>
    <submittedName>
        <fullName evidence="2">Uncharacterized protein</fullName>
    </submittedName>
</protein>
<evidence type="ECO:0000313" key="3">
    <source>
        <dbReference type="Proteomes" id="UP000187406"/>
    </source>
</evidence>
<dbReference type="Proteomes" id="UP000187406">
    <property type="component" value="Unassembled WGS sequence"/>
</dbReference>
<evidence type="ECO:0000313" key="2">
    <source>
        <dbReference type="EMBL" id="GAV64144.1"/>
    </source>
</evidence>
<keyword evidence="3" id="KW-1185">Reference proteome</keyword>
<reference evidence="3" key="1">
    <citation type="submission" date="2016-04" db="EMBL/GenBank/DDBJ databases">
        <title>Cephalotus genome sequencing.</title>
        <authorList>
            <person name="Fukushima K."/>
            <person name="Hasebe M."/>
            <person name="Fang X."/>
        </authorList>
    </citation>
    <scope>NUCLEOTIDE SEQUENCE [LARGE SCALE GENOMIC DNA]</scope>
    <source>
        <strain evidence="3">cv. St1</strain>
    </source>
</reference>
<accession>A0A1Q3B8H0</accession>
<feature type="non-terminal residue" evidence="2">
    <location>
        <position position="1"/>
    </location>
</feature>
<dbReference type="EMBL" id="BDDD01000336">
    <property type="protein sequence ID" value="GAV64144.1"/>
    <property type="molecule type" value="Genomic_DNA"/>
</dbReference>
<gene>
    <name evidence="2" type="ORF">CFOL_v3_07662</name>
</gene>
<name>A0A1Q3B8H0_CEPFO</name>
<dbReference type="AlphaFoldDB" id="A0A1Q3B8H0"/>
<feature type="compositionally biased region" description="Basic and acidic residues" evidence="1">
    <location>
        <begin position="185"/>
        <end position="194"/>
    </location>
</feature>
<evidence type="ECO:0000256" key="1">
    <source>
        <dbReference type="SAM" id="MobiDB-lite"/>
    </source>
</evidence>
<proteinExistence type="predicted"/>